<dbReference type="InterPro" id="IPR036390">
    <property type="entry name" value="WH_DNA-bd_sf"/>
</dbReference>
<dbReference type="Pfam" id="PF13730">
    <property type="entry name" value="HTH_36"/>
    <property type="match status" value="1"/>
</dbReference>
<keyword evidence="3" id="KW-1185">Reference proteome</keyword>
<sequence>MAKIEYMTNAFQSDLKPRARLVLNCLALHCNKDGQCFPSIKTIAKECGYSVNTVKRALDDLVKAGFITKEARFDTERKHGGQTSNLYTLNIVEPKKEESKSPEVEREQSEQVKENGSIKKELGVKGEACINRELGAALFVQDKPTKEISTNMAYPTYNFSWAGGQAKGASP</sequence>
<feature type="region of interest" description="Disordered" evidence="1">
    <location>
        <begin position="94"/>
        <end position="117"/>
    </location>
</feature>
<comment type="caution">
    <text evidence="2">The sequence shown here is derived from an EMBL/GenBank/DDBJ whole genome shotgun (WGS) entry which is preliminary data.</text>
</comment>
<dbReference type="AlphaFoldDB" id="A0A0L6JQV1"/>
<dbReference type="RefSeq" id="WP_152966023.1">
    <property type="nucleotide sequence ID" value="NZ_JQKC01000035.1"/>
</dbReference>
<accession>A0A0L6JQV1</accession>
<evidence type="ECO:0000256" key="1">
    <source>
        <dbReference type="SAM" id="MobiDB-lite"/>
    </source>
</evidence>
<reference evidence="3" key="1">
    <citation type="submission" date="2015-07" db="EMBL/GenBank/DDBJ databases">
        <title>Near-Complete Genome Sequence of the Cellulolytic Bacterium Bacteroides (Pseudobacteroides) cellulosolvens ATCC 35603.</title>
        <authorList>
            <person name="Dassa B."/>
            <person name="Utturkar S.M."/>
            <person name="Klingeman D.M."/>
            <person name="Hurt R.A."/>
            <person name="Keller M."/>
            <person name="Xu J."/>
            <person name="Reddy Y.H.K."/>
            <person name="Borovok I."/>
            <person name="Grinberg I.R."/>
            <person name="Lamed R."/>
            <person name="Zhivin O."/>
            <person name="Bayer E.A."/>
            <person name="Brown S.D."/>
        </authorList>
    </citation>
    <scope>NUCLEOTIDE SEQUENCE [LARGE SCALE GENOMIC DNA]</scope>
    <source>
        <strain evidence="3">DSM 2933</strain>
    </source>
</reference>
<dbReference type="InterPro" id="IPR036388">
    <property type="entry name" value="WH-like_DNA-bd_sf"/>
</dbReference>
<dbReference type="Gene3D" id="1.10.10.10">
    <property type="entry name" value="Winged helix-like DNA-binding domain superfamily/Winged helix DNA-binding domain"/>
    <property type="match status" value="1"/>
</dbReference>
<gene>
    <name evidence="2" type="ORF">Bccel_3008</name>
</gene>
<name>A0A0L6JQV1_9FIRM</name>
<organism evidence="2 3">
    <name type="scientific">Pseudobacteroides cellulosolvens ATCC 35603 = DSM 2933</name>
    <dbReference type="NCBI Taxonomy" id="398512"/>
    <lineage>
        <taxon>Bacteria</taxon>
        <taxon>Bacillati</taxon>
        <taxon>Bacillota</taxon>
        <taxon>Clostridia</taxon>
        <taxon>Eubacteriales</taxon>
        <taxon>Oscillospiraceae</taxon>
        <taxon>Pseudobacteroides</taxon>
    </lineage>
</organism>
<proteinExistence type="predicted"/>
<protein>
    <submittedName>
        <fullName evidence="2">Putative transcriptional regulator, GntR family</fullName>
    </submittedName>
</protein>
<dbReference type="SUPFAM" id="SSF46785">
    <property type="entry name" value="Winged helix' DNA-binding domain"/>
    <property type="match status" value="1"/>
</dbReference>
<evidence type="ECO:0000313" key="3">
    <source>
        <dbReference type="Proteomes" id="UP000036923"/>
    </source>
</evidence>
<dbReference type="OrthoDB" id="9799748at2"/>
<dbReference type="EMBL" id="LGTC01000001">
    <property type="protein sequence ID" value="KNY27737.1"/>
    <property type="molecule type" value="Genomic_DNA"/>
</dbReference>
<dbReference type="STRING" id="398512.Bccel_3008"/>
<dbReference type="eggNOG" id="COG2188">
    <property type="taxonomic scope" value="Bacteria"/>
</dbReference>
<dbReference type="Proteomes" id="UP000036923">
    <property type="component" value="Unassembled WGS sequence"/>
</dbReference>
<dbReference type="PATRIC" id="fig|398512.5.peg.3158"/>
<evidence type="ECO:0000313" key="2">
    <source>
        <dbReference type="EMBL" id="KNY27737.1"/>
    </source>
</evidence>